<dbReference type="AlphaFoldDB" id="A0A6B3SL86"/>
<evidence type="ECO:0000313" key="1">
    <source>
        <dbReference type="EMBL" id="NEX60135.1"/>
    </source>
</evidence>
<protein>
    <submittedName>
        <fullName evidence="1">Uncharacterized protein</fullName>
    </submittedName>
</protein>
<keyword evidence="2" id="KW-1185">Reference proteome</keyword>
<evidence type="ECO:0000313" key="2">
    <source>
        <dbReference type="Proteomes" id="UP000482155"/>
    </source>
</evidence>
<comment type="caution">
    <text evidence="1">The sequence shown here is derived from an EMBL/GenBank/DDBJ whole genome shotgun (WGS) entry which is preliminary data.</text>
</comment>
<gene>
    <name evidence="1" type="ORF">G3574_03500</name>
</gene>
<dbReference type="Proteomes" id="UP000482155">
    <property type="component" value="Unassembled WGS sequence"/>
</dbReference>
<accession>A0A6B3SL86</accession>
<name>A0A6B3SL86_9BURK</name>
<dbReference type="EMBL" id="JAAIVB010000011">
    <property type="protein sequence ID" value="NEX60135.1"/>
    <property type="molecule type" value="Genomic_DNA"/>
</dbReference>
<sequence length="200" mass="22551">MVFERGPKAKKKVPLSPAAAQKKQARINRALSKYTEFPEYPEHMYQRALDDLQLATGAIFELDKMIARTNALLHQAQGAYTGKISVRFKLAGGTGADRQNRVPNAVVWFGGDGPNIYKPVSERLTRVKLPKLKTNRLPVRRLLNHLQMLLDKREAMAMRVVDFSRSIKQSRDGITRAGVATNRIEAEIPNLLEVDFTKVI</sequence>
<proteinExistence type="predicted"/>
<reference evidence="1 2" key="1">
    <citation type="submission" date="2020-02" db="EMBL/GenBank/DDBJ databases">
        <authorList>
            <person name="Kim M.K."/>
        </authorList>
    </citation>
    <scope>NUCLEOTIDE SEQUENCE [LARGE SCALE GENOMIC DNA]</scope>
    <source>
        <strain evidence="1 2">17J57-3</strain>
    </source>
</reference>
<organism evidence="1 2">
    <name type="scientific">Noviherbaspirillum galbum</name>
    <dbReference type="NCBI Taxonomy" id="2709383"/>
    <lineage>
        <taxon>Bacteria</taxon>
        <taxon>Pseudomonadati</taxon>
        <taxon>Pseudomonadota</taxon>
        <taxon>Betaproteobacteria</taxon>
        <taxon>Burkholderiales</taxon>
        <taxon>Oxalobacteraceae</taxon>
        <taxon>Noviherbaspirillum</taxon>
    </lineage>
</organism>
<dbReference type="RefSeq" id="WP_163960636.1">
    <property type="nucleotide sequence ID" value="NZ_JAAIVB010000011.1"/>
</dbReference>